<dbReference type="AlphaFoldDB" id="A0A1M3L3I4"/>
<evidence type="ECO:0000256" key="2">
    <source>
        <dbReference type="ARBA" id="ARBA00022452"/>
    </source>
</evidence>
<name>A0A1M3L3I4_9BACT</name>
<feature type="domain" description="Bacterial surface antigen (D15)" evidence="5">
    <location>
        <begin position="357"/>
        <end position="746"/>
    </location>
</feature>
<dbReference type="InterPro" id="IPR039910">
    <property type="entry name" value="D15-like"/>
</dbReference>
<dbReference type="Proteomes" id="UP000184233">
    <property type="component" value="Unassembled WGS sequence"/>
</dbReference>
<sequence>MMILMATDLTGQEARGVRLERAGDPVRFERLQELHEVTFEGYVQTSPSQLIGVIQSRPSELSVTRRLSRYYLTNLRRNPATPRVVLRLLDSIQRDLQNELRYYDPRVAEGDSTALLEYLGQNGFHTATVGYRFQQDAAARVNRLTFVVNEGPRAVIDTIIYLGMEDVPPDVLDRIRSNMTLKTGDPFSEAAFDQEIKNILVILRNNGYYRARSGRPAIGISRDKLRDTLAVLIEPGTRCRIARIVFEENTNGQPSINVSARRRQLEFEEGEWYSEEKVARTRTNLMNLGAFEIATIDTLARDTAVPDGQLNTDSTLTLRVFTRNQKVYDVGANLLMFQTSIDNYLNGGGGATALYRNVFGGAQTASITLQYVFQDLSRLFQSQQLESEALASLNFGWPSFARIFDQRAALNLNVFYSQRNLIHPFRLESAGLNARLPLSLYAHTFFNGIDLTLGLERQVPRNFQDALQTALKEATSVTDTIAVLQTFVQFSALDRYLSDERGFFTGTFFGISFRGEHRDNPVNPTSGTFTTLATEFGYGAGKFIRLQFFNTTASPLRERLVAATKVRLGHIILLDQSQLYVPLERQFFAGGAASIRSYPSRQLHDTASGKLGIEDITSADQYVFANILGSASLLELSFELRYTFPRPQGIDDLWASLIERSGITFFTDFGNAFNRLVPSAYGSARLEDFVIGSVMAAGFGYRFDTPVGPFRIDVGTSIYDPVRRNEAFIWNRQGALKLSNFQLSIGLGHAF</sequence>
<evidence type="ECO:0000259" key="5">
    <source>
        <dbReference type="Pfam" id="PF01103"/>
    </source>
</evidence>
<dbReference type="Gene3D" id="3.10.20.310">
    <property type="entry name" value="membrane protein fhac"/>
    <property type="match status" value="2"/>
</dbReference>
<dbReference type="Pfam" id="PF01103">
    <property type="entry name" value="Omp85"/>
    <property type="match status" value="1"/>
</dbReference>
<evidence type="ECO:0000256" key="3">
    <source>
        <dbReference type="ARBA" id="ARBA00022692"/>
    </source>
</evidence>
<reference evidence="6 7" key="1">
    <citation type="submission" date="2016-09" db="EMBL/GenBank/DDBJ databases">
        <title>Genome-resolved meta-omics ties microbial dynamics to process performance in biotechnology for thiocyanate degradation.</title>
        <authorList>
            <person name="Kantor R.S."/>
            <person name="Huddy R.J."/>
            <person name="Iyer R."/>
            <person name="Thomas B.C."/>
            <person name="Brown C.T."/>
            <person name="Anantharaman K."/>
            <person name="Tringe S."/>
            <person name="Hettich R.L."/>
            <person name="Harrison S.T."/>
            <person name="Banfield J.F."/>
        </authorList>
    </citation>
    <scope>NUCLEOTIDE SEQUENCE [LARGE SCALE GENOMIC DNA]</scope>
    <source>
        <strain evidence="6">59-99</strain>
    </source>
</reference>
<protein>
    <recommendedName>
        <fullName evidence="5">Bacterial surface antigen (D15) domain-containing protein</fullName>
    </recommendedName>
</protein>
<organism evidence="6 7">
    <name type="scientific">Candidatus Kapaibacterium thiocyanatum</name>
    <dbReference type="NCBI Taxonomy" id="1895771"/>
    <lineage>
        <taxon>Bacteria</taxon>
        <taxon>Pseudomonadati</taxon>
        <taxon>Candidatus Kapaibacteriota</taxon>
        <taxon>Candidatus Kapaibacteriia</taxon>
        <taxon>Candidatus Kapaibacteriales</taxon>
        <taxon>Candidatus Kapaibacteriaceae</taxon>
        <taxon>Candidatus Kapaibacterium</taxon>
    </lineage>
</organism>
<dbReference type="EMBL" id="MKVH01000008">
    <property type="protein sequence ID" value="OJX59911.1"/>
    <property type="molecule type" value="Genomic_DNA"/>
</dbReference>
<dbReference type="PANTHER" id="PTHR12815">
    <property type="entry name" value="SORTING AND ASSEMBLY MACHINERY SAMM50 PROTEIN FAMILY MEMBER"/>
    <property type="match status" value="1"/>
</dbReference>
<keyword evidence="2" id="KW-1134">Transmembrane beta strand</keyword>
<dbReference type="GO" id="GO:0019867">
    <property type="term" value="C:outer membrane"/>
    <property type="evidence" value="ECO:0007669"/>
    <property type="project" value="InterPro"/>
</dbReference>
<proteinExistence type="predicted"/>
<evidence type="ECO:0000313" key="7">
    <source>
        <dbReference type="Proteomes" id="UP000184233"/>
    </source>
</evidence>
<evidence type="ECO:0000313" key="6">
    <source>
        <dbReference type="EMBL" id="OJX59911.1"/>
    </source>
</evidence>
<evidence type="ECO:0000256" key="1">
    <source>
        <dbReference type="ARBA" id="ARBA00004370"/>
    </source>
</evidence>
<comment type="caution">
    <text evidence="6">The sequence shown here is derived from an EMBL/GenBank/DDBJ whole genome shotgun (WGS) entry which is preliminary data.</text>
</comment>
<gene>
    <name evidence="6" type="ORF">BGO89_07885</name>
</gene>
<accession>A0A1M3L3I4</accession>
<dbReference type="STRING" id="1895771.BGO89_07885"/>
<dbReference type="Gene3D" id="2.40.160.50">
    <property type="entry name" value="membrane protein fhac: a member of the omp85/tpsb transporter family"/>
    <property type="match status" value="1"/>
</dbReference>
<keyword evidence="3" id="KW-0812">Transmembrane</keyword>
<evidence type="ECO:0000256" key="4">
    <source>
        <dbReference type="ARBA" id="ARBA00023136"/>
    </source>
</evidence>
<dbReference type="InterPro" id="IPR000184">
    <property type="entry name" value="Bac_surfAg_D15"/>
</dbReference>
<dbReference type="PANTHER" id="PTHR12815:SF18">
    <property type="entry name" value="SORTING AND ASSEMBLY MACHINERY COMPONENT 50 HOMOLOG"/>
    <property type="match status" value="1"/>
</dbReference>
<keyword evidence="4" id="KW-0472">Membrane</keyword>
<comment type="subcellular location">
    <subcellularLocation>
        <location evidence="1">Membrane</location>
    </subcellularLocation>
</comment>